<gene>
    <name evidence="5 6" type="primary">ppa</name>
    <name evidence="6" type="ordered locus">midi_00637</name>
</gene>
<dbReference type="CDD" id="cd00412">
    <property type="entry name" value="pyrophosphatase"/>
    <property type="match status" value="1"/>
</dbReference>
<dbReference type="GO" id="GO:0005737">
    <property type="term" value="C:cytoplasm"/>
    <property type="evidence" value="ECO:0007669"/>
    <property type="project" value="UniProtKB-SubCell"/>
</dbReference>
<dbReference type="Proteomes" id="UP000006639">
    <property type="component" value="Chromosome"/>
</dbReference>
<proteinExistence type="inferred from homology"/>
<evidence type="ECO:0000313" key="6">
    <source>
        <dbReference type="EMBL" id="AEI88934.1"/>
    </source>
</evidence>
<dbReference type="Gene3D" id="3.90.80.10">
    <property type="entry name" value="Inorganic pyrophosphatase"/>
    <property type="match status" value="1"/>
</dbReference>
<dbReference type="PANTHER" id="PTHR10286">
    <property type="entry name" value="INORGANIC PYROPHOSPHATASE"/>
    <property type="match status" value="1"/>
</dbReference>
<dbReference type="EMBL" id="CP002130">
    <property type="protein sequence ID" value="AEI88934.1"/>
    <property type="molecule type" value="Genomic_DNA"/>
</dbReference>
<comment type="cofactor">
    <cofactor evidence="1 5">
        <name>Mg(2+)</name>
        <dbReference type="ChEBI" id="CHEBI:18420"/>
    </cofactor>
</comment>
<feature type="binding site" evidence="5">
    <location>
        <position position="142"/>
    </location>
    <ligand>
        <name>substrate</name>
    </ligand>
</feature>
<dbReference type="GO" id="GO:0000287">
    <property type="term" value="F:magnesium ion binding"/>
    <property type="evidence" value="ECO:0007669"/>
    <property type="project" value="UniProtKB-UniRule"/>
</dbReference>
<dbReference type="Pfam" id="PF00719">
    <property type="entry name" value="Pyrophosphatase"/>
    <property type="match status" value="1"/>
</dbReference>
<accession>F7XW85</accession>
<dbReference type="HAMAP" id="MF_00209">
    <property type="entry name" value="Inorganic_PPase"/>
    <property type="match status" value="1"/>
</dbReference>
<evidence type="ECO:0000256" key="1">
    <source>
        <dbReference type="ARBA" id="ARBA00001946"/>
    </source>
</evidence>
<comment type="subcellular location">
    <subcellularLocation>
        <location evidence="5">Cytoplasm</location>
    </subcellularLocation>
</comment>
<dbReference type="HOGENOM" id="CLU_073198_1_0_5"/>
<dbReference type="InterPro" id="IPR036649">
    <property type="entry name" value="Pyrophosphatase_sf"/>
</dbReference>
<dbReference type="GO" id="GO:0006796">
    <property type="term" value="P:phosphate-containing compound metabolic process"/>
    <property type="evidence" value="ECO:0007669"/>
    <property type="project" value="InterPro"/>
</dbReference>
<dbReference type="SUPFAM" id="SSF50324">
    <property type="entry name" value="Inorganic pyrophosphatase"/>
    <property type="match status" value="1"/>
</dbReference>
<comment type="subunit">
    <text evidence="5">Homohexamer.</text>
</comment>
<feature type="binding site" evidence="5">
    <location>
        <position position="44"/>
    </location>
    <ligand>
        <name>substrate</name>
    </ligand>
</feature>
<dbReference type="STRING" id="696127.midi_00637"/>
<keyword evidence="5" id="KW-0963">Cytoplasm</keyword>
<comment type="catalytic activity">
    <reaction evidence="5">
        <text>diphosphate + H2O = 2 phosphate + H(+)</text>
        <dbReference type="Rhea" id="RHEA:24576"/>
        <dbReference type="ChEBI" id="CHEBI:15377"/>
        <dbReference type="ChEBI" id="CHEBI:15378"/>
        <dbReference type="ChEBI" id="CHEBI:33019"/>
        <dbReference type="ChEBI" id="CHEBI:43474"/>
        <dbReference type="EC" id="3.6.1.1"/>
    </reaction>
</comment>
<feature type="binding site" evidence="5">
    <location>
        <position position="56"/>
    </location>
    <ligand>
        <name>substrate</name>
    </ligand>
</feature>
<name>F7XW85_MIDMI</name>
<keyword evidence="3 5" id="KW-0378">Hydrolase</keyword>
<comment type="function">
    <text evidence="5">Catalyzes the hydrolysis of inorganic pyrophosphate (PPi) forming two phosphate ions.</text>
</comment>
<feature type="binding site" evidence="5">
    <location>
        <position position="30"/>
    </location>
    <ligand>
        <name>substrate</name>
    </ligand>
</feature>
<keyword evidence="4 5" id="KW-0460">Magnesium</keyword>
<evidence type="ECO:0000256" key="2">
    <source>
        <dbReference type="ARBA" id="ARBA00022723"/>
    </source>
</evidence>
<keyword evidence="2 5" id="KW-0479">Metal-binding</keyword>
<dbReference type="KEGG" id="mmn:midi_00637"/>
<feature type="binding site" evidence="5">
    <location>
        <position position="103"/>
    </location>
    <ligand>
        <name>Mg(2+)</name>
        <dbReference type="ChEBI" id="CHEBI:18420"/>
        <label>1</label>
    </ligand>
</feature>
<feature type="binding site" evidence="5">
    <location>
        <position position="71"/>
    </location>
    <ligand>
        <name>Mg(2+)</name>
        <dbReference type="ChEBI" id="CHEBI:18420"/>
        <label>1</label>
    </ligand>
</feature>
<dbReference type="AlphaFoldDB" id="F7XW85"/>
<feature type="binding site" evidence="5">
    <location>
        <position position="71"/>
    </location>
    <ligand>
        <name>Mg(2+)</name>
        <dbReference type="ChEBI" id="CHEBI:18420"/>
        <label>2</label>
    </ligand>
</feature>
<dbReference type="NCBIfam" id="NF002317">
    <property type="entry name" value="PRK01250.1"/>
    <property type="match status" value="1"/>
</dbReference>
<dbReference type="OrthoDB" id="5187599at2"/>
<evidence type="ECO:0000313" key="7">
    <source>
        <dbReference type="Proteomes" id="UP000006639"/>
    </source>
</evidence>
<evidence type="ECO:0000256" key="5">
    <source>
        <dbReference type="HAMAP-Rule" id="MF_00209"/>
    </source>
</evidence>
<evidence type="ECO:0000256" key="4">
    <source>
        <dbReference type="ARBA" id="ARBA00022842"/>
    </source>
</evidence>
<dbReference type="EC" id="3.6.1.1" evidence="5"/>
<keyword evidence="7" id="KW-1185">Reference proteome</keyword>
<comment type="similarity">
    <text evidence="5">Belongs to the PPase family.</text>
</comment>
<dbReference type="InterPro" id="IPR008162">
    <property type="entry name" value="Pyrophosphatase"/>
</dbReference>
<dbReference type="PROSITE" id="PS00387">
    <property type="entry name" value="PPASE"/>
    <property type="match status" value="1"/>
</dbReference>
<organism evidence="6 7">
    <name type="scientific">Midichloria mitochondrii (strain IricVA)</name>
    <dbReference type="NCBI Taxonomy" id="696127"/>
    <lineage>
        <taxon>Bacteria</taxon>
        <taxon>Pseudomonadati</taxon>
        <taxon>Pseudomonadota</taxon>
        <taxon>Alphaproteobacteria</taxon>
        <taxon>Rickettsiales</taxon>
        <taxon>Candidatus Midichloriaceae</taxon>
        <taxon>Candidatus Midichloria</taxon>
    </lineage>
</organism>
<reference evidence="6 7" key="1">
    <citation type="journal article" date="2011" name="Mol. Biol. Evol.">
        <title>Phylogenomic evidence for the presence of a flagellum and cbb3 oxidase in the free-living mitochondrial ancestor.</title>
        <authorList>
            <person name="Sassera D."/>
            <person name="Lo N."/>
            <person name="Epis S."/>
            <person name="D'Auria G."/>
            <person name="Montagna M."/>
            <person name="Comandatore F."/>
            <person name="Horner D."/>
            <person name="Pereto J."/>
            <person name="Luciano A.M."/>
            <person name="Franciosi F."/>
            <person name="Ferri E."/>
            <person name="Crotti E."/>
            <person name="Bazzocchi C."/>
            <person name="Daffonchio D."/>
            <person name="Sacchi L."/>
            <person name="Moya A."/>
            <person name="Latorre A."/>
            <person name="Bandi C."/>
        </authorList>
    </citation>
    <scope>NUCLEOTIDE SEQUENCE [LARGE SCALE GENOMIC DNA]</scope>
    <source>
        <strain evidence="6 7">IricVA</strain>
    </source>
</reference>
<dbReference type="GO" id="GO:0004427">
    <property type="term" value="F:inorganic diphosphate phosphatase activity"/>
    <property type="evidence" value="ECO:0007669"/>
    <property type="project" value="UniProtKB-UniRule"/>
</dbReference>
<sequence>MNYNKLSIGKNPPYEVNVMIEIAANSGSIKYEFDKETGVLSVDRIMQGSMQYPCNYGFIPHTLSGDGDPVDVLVYTNHLIVPGAVVSVKPIGALVTEDEKGSDEKVLAVPTEKIDPFFANIKSYEDLPEILIQKINHFFSHYKDLEKGKWVRISGWQGPAAAEKIISEAIQRERK</sequence>
<protein>
    <recommendedName>
        <fullName evidence="5">Inorganic pyrophosphatase</fullName>
        <ecNumber evidence="5">3.6.1.1</ecNumber>
    </recommendedName>
    <alternativeName>
        <fullName evidence="5">Pyrophosphate phospho-hydrolase</fullName>
        <shortName evidence="5">PPase</shortName>
    </alternativeName>
</protein>
<evidence type="ECO:0000256" key="3">
    <source>
        <dbReference type="ARBA" id="ARBA00022801"/>
    </source>
</evidence>
<feature type="binding site" evidence="5">
    <location>
        <position position="66"/>
    </location>
    <ligand>
        <name>Mg(2+)</name>
        <dbReference type="ChEBI" id="CHEBI:18420"/>
        <label>1</label>
    </ligand>
</feature>
<dbReference type="RefSeq" id="WP_013951142.1">
    <property type="nucleotide sequence ID" value="NC_015722.1"/>
</dbReference>